<keyword evidence="3 6" id="KW-0812">Transmembrane</keyword>
<feature type="transmembrane region" description="Helical" evidence="6">
    <location>
        <begin position="309"/>
        <end position="330"/>
    </location>
</feature>
<evidence type="ECO:0000256" key="2">
    <source>
        <dbReference type="ARBA" id="ARBA00022475"/>
    </source>
</evidence>
<sequence length="372" mass="38661">MSLMALSYIVFIASGLTALGILTSVPVVAGTALSPWVGAWVDRLNARRVVLLTTIALAVVTAALQWYQPLAYVLLLAVRQVLGGLMYTAQGRLVPAVVPSTELERGAGLLNGADRIGAGLGLAVGPVLAAQLGPTVFLVNSATLLLASALFWGLRADVAPAPTGKHGRTVREALPWLRSNAIVLALYCLGSILWGLRDIGTLPVVEQRLGLDIATWSGAFAAIALVGEVLGAAVLAWHNPDVRTHGLQIVGGLVVALALTIMLPALVVWLPLVVAVKVVEGLASNLLGSVATIVLIFQAPEGLRGRVAGVLFSLTMSVLAMSKLVWGYAIDQWGVVLVYVGALVVTVVVVFALSAAGFGESKQLGRSRPSDS</sequence>
<keyword evidence="8" id="KW-1185">Reference proteome</keyword>
<dbReference type="EMBL" id="CP072384">
    <property type="protein sequence ID" value="QUC09070.1"/>
    <property type="molecule type" value="Genomic_DNA"/>
</dbReference>
<feature type="transmembrane region" description="Helical" evidence="6">
    <location>
        <begin position="49"/>
        <end position="67"/>
    </location>
</feature>
<dbReference type="Pfam" id="PF07690">
    <property type="entry name" value="MFS_1"/>
    <property type="match status" value="1"/>
</dbReference>
<dbReference type="PANTHER" id="PTHR23513">
    <property type="entry name" value="INTEGRAL MEMBRANE EFFLUX PROTEIN-RELATED"/>
    <property type="match status" value="1"/>
</dbReference>
<dbReference type="InterPro" id="IPR011701">
    <property type="entry name" value="MFS"/>
</dbReference>
<dbReference type="SUPFAM" id="SSF103473">
    <property type="entry name" value="MFS general substrate transporter"/>
    <property type="match status" value="1"/>
</dbReference>
<evidence type="ECO:0000256" key="1">
    <source>
        <dbReference type="ARBA" id="ARBA00004651"/>
    </source>
</evidence>
<keyword evidence="4 6" id="KW-1133">Transmembrane helix</keyword>
<feature type="transmembrane region" description="Helical" evidence="6">
    <location>
        <begin position="249"/>
        <end position="272"/>
    </location>
</feature>
<evidence type="ECO:0000256" key="3">
    <source>
        <dbReference type="ARBA" id="ARBA00022692"/>
    </source>
</evidence>
<feature type="transmembrane region" description="Helical" evidence="6">
    <location>
        <begin position="336"/>
        <end position="358"/>
    </location>
</feature>
<dbReference type="PANTHER" id="PTHR23513:SF6">
    <property type="entry name" value="MAJOR FACILITATOR SUPERFAMILY ASSOCIATED DOMAIN-CONTAINING PROTEIN"/>
    <property type="match status" value="1"/>
</dbReference>
<keyword evidence="2" id="KW-1003">Cell membrane</keyword>
<proteinExistence type="predicted"/>
<evidence type="ECO:0000313" key="8">
    <source>
        <dbReference type="Proteomes" id="UP000678513"/>
    </source>
</evidence>
<gene>
    <name evidence="7" type="ORF">J5A65_04930</name>
</gene>
<comment type="subcellular location">
    <subcellularLocation>
        <location evidence="1">Cell membrane</location>
        <topology evidence="1">Multi-pass membrane protein</topology>
    </subcellularLocation>
</comment>
<evidence type="ECO:0000256" key="4">
    <source>
        <dbReference type="ARBA" id="ARBA00022989"/>
    </source>
</evidence>
<feature type="transmembrane region" description="Helical" evidence="6">
    <location>
        <begin position="6"/>
        <end position="37"/>
    </location>
</feature>
<accession>A0ABX7Y7B9</accession>
<feature type="transmembrane region" description="Helical" evidence="6">
    <location>
        <begin position="216"/>
        <end position="237"/>
    </location>
</feature>
<feature type="transmembrane region" description="Helical" evidence="6">
    <location>
        <begin position="135"/>
        <end position="154"/>
    </location>
</feature>
<evidence type="ECO:0000256" key="6">
    <source>
        <dbReference type="SAM" id="Phobius"/>
    </source>
</evidence>
<feature type="transmembrane region" description="Helical" evidence="6">
    <location>
        <begin position="175"/>
        <end position="196"/>
    </location>
</feature>
<reference evidence="7 8" key="1">
    <citation type="submission" date="2021-03" db="EMBL/GenBank/DDBJ databases">
        <title>Human Oral Microbial Genomes.</title>
        <authorList>
            <person name="Johnston C.D."/>
            <person name="Chen T."/>
            <person name="Dewhirst F.E."/>
        </authorList>
    </citation>
    <scope>NUCLEOTIDE SEQUENCE [LARGE SCALE GENOMIC DNA]</scope>
    <source>
        <strain evidence="7 8">DSMZ 100122</strain>
    </source>
</reference>
<keyword evidence="5 6" id="KW-0472">Membrane</keyword>
<name>A0ABX7Y7B9_9ACTN</name>
<dbReference type="Proteomes" id="UP000678513">
    <property type="component" value="Chromosome"/>
</dbReference>
<evidence type="ECO:0000256" key="5">
    <source>
        <dbReference type="ARBA" id="ARBA00023136"/>
    </source>
</evidence>
<protein>
    <submittedName>
        <fullName evidence="7">MFS transporter</fullName>
    </submittedName>
</protein>
<dbReference type="Gene3D" id="1.20.1250.20">
    <property type="entry name" value="MFS general substrate transporter like domains"/>
    <property type="match status" value="1"/>
</dbReference>
<dbReference type="InterPro" id="IPR036259">
    <property type="entry name" value="MFS_trans_sf"/>
</dbReference>
<evidence type="ECO:0000313" key="7">
    <source>
        <dbReference type="EMBL" id="QUC09070.1"/>
    </source>
</evidence>
<organism evidence="7 8">
    <name type="scientific">Arachnia rubra</name>
    <dbReference type="NCBI Taxonomy" id="1547448"/>
    <lineage>
        <taxon>Bacteria</taxon>
        <taxon>Bacillati</taxon>
        <taxon>Actinomycetota</taxon>
        <taxon>Actinomycetes</taxon>
        <taxon>Propionibacteriales</taxon>
        <taxon>Propionibacteriaceae</taxon>
        <taxon>Arachnia</taxon>
    </lineage>
</organism>